<protein>
    <submittedName>
        <fullName evidence="1">Uncharacterized protein</fullName>
    </submittedName>
</protein>
<sequence length="101" mass="11139">MPKRIMISNVKARDESSDEEFLATPPDVDSPLALANALGAPIGAAITTRKKSVRFSRFQKVFLTHSPCEYDRSPDLSTLIQLNARRRARLIAEAALQASDL</sequence>
<organism evidence="1 2">
    <name type="scientific">Entomophthora muscae</name>
    <dbReference type="NCBI Taxonomy" id="34485"/>
    <lineage>
        <taxon>Eukaryota</taxon>
        <taxon>Fungi</taxon>
        <taxon>Fungi incertae sedis</taxon>
        <taxon>Zoopagomycota</taxon>
        <taxon>Entomophthoromycotina</taxon>
        <taxon>Entomophthoromycetes</taxon>
        <taxon>Entomophthorales</taxon>
        <taxon>Entomophthoraceae</taxon>
        <taxon>Entomophthora</taxon>
    </lineage>
</organism>
<evidence type="ECO:0000313" key="2">
    <source>
        <dbReference type="Proteomes" id="UP001165960"/>
    </source>
</evidence>
<dbReference type="Proteomes" id="UP001165960">
    <property type="component" value="Unassembled WGS sequence"/>
</dbReference>
<keyword evidence="2" id="KW-1185">Reference proteome</keyword>
<evidence type="ECO:0000313" key="1">
    <source>
        <dbReference type="EMBL" id="KAJ9069088.1"/>
    </source>
</evidence>
<gene>
    <name evidence="1" type="ORF">DSO57_1021982</name>
</gene>
<reference evidence="1" key="1">
    <citation type="submission" date="2022-04" db="EMBL/GenBank/DDBJ databases">
        <title>Genome of the entomopathogenic fungus Entomophthora muscae.</title>
        <authorList>
            <person name="Elya C."/>
            <person name="Lovett B.R."/>
            <person name="Lee E."/>
            <person name="Macias A.M."/>
            <person name="Hajek A.E."/>
            <person name="De Bivort B.L."/>
            <person name="Kasson M.T."/>
            <person name="De Fine Licht H.H."/>
            <person name="Stajich J.E."/>
        </authorList>
    </citation>
    <scope>NUCLEOTIDE SEQUENCE</scope>
    <source>
        <strain evidence="1">Berkeley</strain>
    </source>
</reference>
<dbReference type="EMBL" id="QTSX02003659">
    <property type="protein sequence ID" value="KAJ9069088.1"/>
    <property type="molecule type" value="Genomic_DNA"/>
</dbReference>
<accession>A0ACC2T3C3</accession>
<proteinExistence type="predicted"/>
<comment type="caution">
    <text evidence="1">The sequence shown here is derived from an EMBL/GenBank/DDBJ whole genome shotgun (WGS) entry which is preliminary data.</text>
</comment>
<name>A0ACC2T3C3_9FUNG</name>